<evidence type="ECO:0000313" key="1">
    <source>
        <dbReference type="EMBL" id="QSS53011.1"/>
    </source>
</evidence>
<protein>
    <submittedName>
        <fullName evidence="1">Uncharacterized protein</fullName>
    </submittedName>
</protein>
<dbReference type="VEuPathDB" id="FungiDB:I7I53_00129"/>
<evidence type="ECO:0000313" key="2">
    <source>
        <dbReference type="Proteomes" id="UP000663419"/>
    </source>
</evidence>
<accession>A0A8A1LGK3</accession>
<sequence length="79" mass="8997">MCLAWIANHPHRRSRRTGECCIDAPNHVCQSKVHLASPLCSGPWMSQLYLSFCDTHPQECSLSNTRKQNEGKCKMQLIL</sequence>
<reference evidence="1" key="1">
    <citation type="submission" date="2021-01" db="EMBL/GenBank/DDBJ databases">
        <title>Chromosome-level genome assembly of a human fungal pathogen reveals clustering of transcriptionally co-regulated genes.</title>
        <authorList>
            <person name="Voorhies M."/>
            <person name="Cohen S."/>
            <person name="Shea T.P."/>
            <person name="Petrus S."/>
            <person name="Munoz J.F."/>
            <person name="Poplawski S."/>
            <person name="Goldman W.E."/>
            <person name="Michael T."/>
            <person name="Cuomo C.A."/>
            <person name="Sil A."/>
            <person name="Beyhan S."/>
        </authorList>
    </citation>
    <scope>NUCLEOTIDE SEQUENCE</scope>
    <source>
        <strain evidence="1">H88</strain>
    </source>
</reference>
<name>A0A8A1LGK3_AJEC8</name>
<dbReference type="EMBL" id="CP069104">
    <property type="protein sequence ID" value="QSS53011.1"/>
    <property type="molecule type" value="Genomic_DNA"/>
</dbReference>
<dbReference type="Proteomes" id="UP000663419">
    <property type="component" value="Chromosome 3"/>
</dbReference>
<gene>
    <name evidence="1" type="ORF">I7I53_00129</name>
</gene>
<organism evidence="1 2">
    <name type="scientific">Ajellomyces capsulatus (strain H88)</name>
    <name type="common">Darling's disease fungus</name>
    <name type="synonym">Histoplasma capsulatum</name>
    <dbReference type="NCBI Taxonomy" id="544711"/>
    <lineage>
        <taxon>Eukaryota</taxon>
        <taxon>Fungi</taxon>
        <taxon>Dikarya</taxon>
        <taxon>Ascomycota</taxon>
        <taxon>Pezizomycotina</taxon>
        <taxon>Eurotiomycetes</taxon>
        <taxon>Eurotiomycetidae</taxon>
        <taxon>Onygenales</taxon>
        <taxon>Ajellomycetaceae</taxon>
        <taxon>Histoplasma</taxon>
    </lineage>
</organism>
<dbReference type="AlphaFoldDB" id="A0A8A1LGK3"/>
<proteinExistence type="predicted"/>